<dbReference type="AlphaFoldDB" id="L2GQC6"/>
<evidence type="ECO:0000313" key="2">
    <source>
        <dbReference type="EMBL" id="ELA42695.1"/>
    </source>
</evidence>
<dbReference type="GeneID" id="19880728"/>
<evidence type="ECO:0000259" key="1">
    <source>
        <dbReference type="Pfam" id="PF05192"/>
    </source>
</evidence>
<dbReference type="Gene3D" id="1.10.1420.10">
    <property type="match status" value="1"/>
</dbReference>
<reference evidence="3" key="1">
    <citation type="submission" date="2011-05" db="EMBL/GenBank/DDBJ databases">
        <title>The genome sequence of Vittaforma corneae strain ATCC 50505.</title>
        <authorList>
            <consortium name="The Broad Institute Genome Sequencing Platform"/>
            <person name="Cuomo C."/>
            <person name="Didier E."/>
            <person name="Bowers L."/>
            <person name="Young S.K."/>
            <person name="Zeng Q."/>
            <person name="Gargeya S."/>
            <person name="Fitzgerald M."/>
            <person name="Haas B."/>
            <person name="Abouelleil A."/>
            <person name="Alvarado L."/>
            <person name="Arachchi H.M."/>
            <person name="Berlin A."/>
            <person name="Chapman S.B."/>
            <person name="Gearin G."/>
            <person name="Goldberg J."/>
            <person name="Griggs A."/>
            <person name="Gujja S."/>
            <person name="Hansen M."/>
            <person name="Heiman D."/>
            <person name="Howarth C."/>
            <person name="Larimer J."/>
            <person name="Lui A."/>
            <person name="MacDonald P.J.P."/>
            <person name="McCowen C."/>
            <person name="Montmayeur A."/>
            <person name="Murphy C."/>
            <person name="Neiman D."/>
            <person name="Pearson M."/>
            <person name="Priest M."/>
            <person name="Roberts A."/>
            <person name="Saif S."/>
            <person name="Shea T."/>
            <person name="Sisk P."/>
            <person name="Stolte C."/>
            <person name="Sykes S."/>
            <person name="Wortman J."/>
            <person name="Nusbaum C."/>
            <person name="Birren B."/>
        </authorList>
    </citation>
    <scope>NUCLEOTIDE SEQUENCE [LARGE SCALE GENOMIC DNA]</scope>
    <source>
        <strain evidence="3">ATCC 50505</strain>
    </source>
</reference>
<dbReference type="VEuPathDB" id="MicrosporidiaDB:VICG_00010"/>
<dbReference type="RefSeq" id="XP_007603463.1">
    <property type="nucleotide sequence ID" value="XM_007603401.1"/>
</dbReference>
<feature type="domain" description="DNA mismatch repair protein MutS core" evidence="1">
    <location>
        <begin position="198"/>
        <end position="517"/>
    </location>
</feature>
<dbReference type="HOGENOM" id="CLU_502676_0_0_1"/>
<protein>
    <recommendedName>
        <fullName evidence="1">DNA mismatch repair protein MutS core domain-containing protein</fullName>
    </recommendedName>
</protein>
<dbReference type="InParanoid" id="L2GQC6"/>
<dbReference type="InterPro" id="IPR007696">
    <property type="entry name" value="DNA_mismatch_repair_MutS_core"/>
</dbReference>
<sequence length="542" mass="62761">MPWYCTLYLKEDTAVDVSCYYSKECTDDYRRWICKRHSENDNYDSSSYLFSTTNYSVKNEILPELFKKYISMSNSNYNNIIVSFICNLREITSLLVQYVHSGNSSYFFISNPEFSEALAKNTNLESAVCLCYSFGNKNSSSVLISYLEINGVVVEHAPSDKYTGIYNTIEPFDNYNWDVAYGRSTSIVDNKQHLLIYGIQSSLFHSINQTATNLGKRKLLRRITDPPDHSWIQTSLNFIQKFRNNPIIQKVSELLKKINAFDIKATERINDIELGTSFLMDQSTNDSKSIYSRNNLEESSILKYKKIVKNVENIKNNMEIFNVLKKEIEKTNTEEGIFGDLIEALSETSTIERIDTQFSVINCKAECVYPFLADRIGFVVKSGVDSYLDLCRGMYEEKLLMCQDVLNKIQSVYDLEIYFGDDREICLMKTNSHERNEAKMKRNATVEHKSSYRSSSTMLDKVGTFQNRPSKKKRRINSSKAIKLFVLKESKTMILYSCPELKALNKLIRELLDQIIEIEGRFASLFYLKSNSMVYFLQEFVV</sequence>
<dbReference type="Pfam" id="PF05192">
    <property type="entry name" value="MutS_III"/>
    <property type="match status" value="1"/>
</dbReference>
<dbReference type="SUPFAM" id="SSF48334">
    <property type="entry name" value="DNA repair protein MutS, domain III"/>
    <property type="match status" value="1"/>
</dbReference>
<dbReference type="OrthoDB" id="2017693at2759"/>
<proteinExistence type="predicted"/>
<dbReference type="Proteomes" id="UP000011082">
    <property type="component" value="Unassembled WGS sequence"/>
</dbReference>
<keyword evidence="3" id="KW-1185">Reference proteome</keyword>
<organism evidence="2 3">
    <name type="scientific">Vittaforma corneae (strain ATCC 50505)</name>
    <name type="common">Microsporidian parasite</name>
    <name type="synonym">Nosema corneum</name>
    <dbReference type="NCBI Taxonomy" id="993615"/>
    <lineage>
        <taxon>Eukaryota</taxon>
        <taxon>Fungi</taxon>
        <taxon>Fungi incertae sedis</taxon>
        <taxon>Microsporidia</taxon>
        <taxon>Nosematidae</taxon>
        <taxon>Vittaforma</taxon>
    </lineage>
</organism>
<name>L2GQC6_VITCO</name>
<dbReference type="InterPro" id="IPR036187">
    <property type="entry name" value="DNA_mismatch_repair_MutS_sf"/>
</dbReference>
<evidence type="ECO:0000313" key="3">
    <source>
        <dbReference type="Proteomes" id="UP000011082"/>
    </source>
</evidence>
<dbReference type="EMBL" id="JH370130">
    <property type="protein sequence ID" value="ELA42695.1"/>
    <property type="molecule type" value="Genomic_DNA"/>
</dbReference>
<accession>L2GQC6</accession>
<gene>
    <name evidence="2" type="ORF">VICG_00010</name>
</gene>